<dbReference type="PANTHER" id="PTHR12907">
    <property type="entry name" value="EGL NINE HOMOLOG-RELATED"/>
    <property type="match status" value="1"/>
</dbReference>
<reference evidence="4 5" key="1">
    <citation type="submission" date="2024-03" db="EMBL/GenBank/DDBJ databases">
        <title>Aureococcus anophagefferens CCMP1851 and Kratosvirus quantuckense: Draft genome of a second virus-susceptible host strain in the model system.</title>
        <authorList>
            <person name="Chase E."/>
            <person name="Truchon A.R."/>
            <person name="Schepens W."/>
            <person name="Wilhelm S.W."/>
        </authorList>
    </citation>
    <scope>NUCLEOTIDE SEQUENCE [LARGE SCALE GENOMIC DNA]</scope>
    <source>
        <strain evidence="4 5">CCMP1851</strain>
    </source>
</reference>
<proteinExistence type="predicted"/>
<evidence type="ECO:0000256" key="2">
    <source>
        <dbReference type="SAM" id="MobiDB-lite"/>
    </source>
</evidence>
<evidence type="ECO:0000313" key="4">
    <source>
        <dbReference type="EMBL" id="KAK7248495.1"/>
    </source>
</evidence>
<feature type="compositionally biased region" description="Low complexity" evidence="2">
    <location>
        <begin position="266"/>
        <end position="292"/>
    </location>
</feature>
<feature type="compositionally biased region" description="Basic residues" evidence="2">
    <location>
        <begin position="462"/>
        <end position="472"/>
    </location>
</feature>
<gene>
    <name evidence="4" type="ORF">SO694_00168054</name>
</gene>
<organism evidence="4 5">
    <name type="scientific">Aureococcus anophagefferens</name>
    <name type="common">Harmful bloom alga</name>
    <dbReference type="NCBI Taxonomy" id="44056"/>
    <lineage>
        <taxon>Eukaryota</taxon>
        <taxon>Sar</taxon>
        <taxon>Stramenopiles</taxon>
        <taxon>Ochrophyta</taxon>
        <taxon>Pelagophyceae</taxon>
        <taxon>Pelagomonadales</taxon>
        <taxon>Pelagomonadaceae</taxon>
        <taxon>Aureococcus</taxon>
    </lineage>
</organism>
<keyword evidence="5" id="KW-1185">Reference proteome</keyword>
<dbReference type="InterPro" id="IPR005123">
    <property type="entry name" value="Oxoglu/Fe-dep_dioxygenase_dom"/>
</dbReference>
<evidence type="ECO:0000259" key="3">
    <source>
        <dbReference type="PROSITE" id="PS51471"/>
    </source>
</evidence>
<evidence type="ECO:0000313" key="5">
    <source>
        <dbReference type="Proteomes" id="UP001363151"/>
    </source>
</evidence>
<dbReference type="Proteomes" id="UP001363151">
    <property type="component" value="Unassembled WGS sequence"/>
</dbReference>
<dbReference type="InterPro" id="IPR044862">
    <property type="entry name" value="Pro_4_hyd_alph_FE2OG_OXY"/>
</dbReference>
<keyword evidence="1" id="KW-0847">Vitamin C</keyword>
<feature type="region of interest" description="Disordered" evidence="2">
    <location>
        <begin position="461"/>
        <end position="491"/>
    </location>
</feature>
<feature type="region of interest" description="Disordered" evidence="2">
    <location>
        <begin position="222"/>
        <end position="309"/>
    </location>
</feature>
<dbReference type="PROSITE" id="PS51471">
    <property type="entry name" value="FE2OG_OXY"/>
    <property type="match status" value="1"/>
</dbReference>
<dbReference type="Gene3D" id="2.60.120.620">
    <property type="entry name" value="q2cbj1_9rhob like domain"/>
    <property type="match status" value="1"/>
</dbReference>
<feature type="domain" description="Fe2OG dioxygenase" evidence="3">
    <location>
        <begin position="510"/>
        <end position="626"/>
    </location>
</feature>
<dbReference type="SUPFAM" id="SSF53474">
    <property type="entry name" value="alpha/beta-Hydrolases"/>
    <property type="match status" value="1"/>
</dbReference>
<sequence length="633" mass="66569">MDKFLKPCAKRAADAVADARGTIAAAPPKRLKTGPTTFLYVKPSRDVVEVLETMGTVVTFTEFKTWPNSMPNNITKLEAAAIKASEHGPVVLVGTSFGCRVVAGLLAKRGAAWADKAILVSYPLYGDSAKAPERVSALTRVHAGAKLLFHSGSKDEFLDRSGWRGAGAPTGAAALKAVLAESGAAPTYSIVDGARHSSCSSKKAKEQFRASVAAFLSEPAAPDAAAPAAPPVDVAAAVHGRREQRRERRDREPATARHAKSMTTDPNATARLRAAPTTTSAAPRTTAVSAASLPTSAPESSEASNHASSWRSKFASAVLRVRAAMASPDRTIMSVRSATRTASVAKTAMSCRVAAVAAAPSPATLASINRALTRGTASDSAVDAVLSATPALAFADPPCALALQLPEHWGSRSVARGVVGPVLKKKRCDVTVDDVELTPPEAALGCRDQYASRILAGVERARARRSRQRSRPRSAGSPGRPPVDAELGRARRRARDIRGARAASVVAEATIAQPLGMLSVYAAGARFERHVDNEGKSQGCDIPNVKGSSLGGDARVLTAVYYVNDAGWDCGRDGGALRLWDVRGGAHRDVAPARDRLVVFLSRVVAHEVRAAKRDRYALSVWFKEPYALPPGA</sequence>
<dbReference type="PANTHER" id="PTHR12907:SF26">
    <property type="entry name" value="HIF PROLYL HYDROXYLASE, ISOFORM C"/>
    <property type="match status" value="1"/>
</dbReference>
<dbReference type="Pfam" id="PF13640">
    <property type="entry name" value="2OG-FeII_Oxy_3"/>
    <property type="match status" value="1"/>
</dbReference>
<comment type="caution">
    <text evidence="4">The sequence shown here is derived from an EMBL/GenBank/DDBJ whole genome shotgun (WGS) entry which is preliminary data.</text>
</comment>
<accession>A0ABR1G5I2</accession>
<dbReference type="Gene3D" id="3.40.50.1820">
    <property type="entry name" value="alpha/beta hydrolase"/>
    <property type="match status" value="1"/>
</dbReference>
<dbReference type="InterPro" id="IPR029058">
    <property type="entry name" value="AB_hydrolase_fold"/>
</dbReference>
<feature type="compositionally biased region" description="Basic and acidic residues" evidence="2">
    <location>
        <begin position="240"/>
        <end position="255"/>
    </location>
</feature>
<dbReference type="InterPro" id="IPR051559">
    <property type="entry name" value="HIF_prolyl_hydroxylases"/>
</dbReference>
<protein>
    <recommendedName>
        <fullName evidence="3">Fe2OG dioxygenase domain-containing protein</fullName>
    </recommendedName>
</protein>
<name>A0ABR1G5I2_AURAN</name>
<evidence type="ECO:0000256" key="1">
    <source>
        <dbReference type="ARBA" id="ARBA00022896"/>
    </source>
</evidence>
<feature type="compositionally biased region" description="Polar residues" evidence="2">
    <location>
        <begin position="293"/>
        <end position="309"/>
    </location>
</feature>
<dbReference type="EMBL" id="JBBJCI010000096">
    <property type="protein sequence ID" value="KAK7248495.1"/>
    <property type="molecule type" value="Genomic_DNA"/>
</dbReference>
<feature type="compositionally biased region" description="Low complexity" evidence="2">
    <location>
        <begin position="222"/>
        <end position="238"/>
    </location>
</feature>